<evidence type="ECO:0000313" key="2">
    <source>
        <dbReference type="Proteomes" id="UP001156836"/>
    </source>
</evidence>
<dbReference type="EMBL" id="BSOZ01000002">
    <property type="protein sequence ID" value="GLS03139.1"/>
    <property type="molecule type" value="Genomic_DNA"/>
</dbReference>
<organism evidence="1 2">
    <name type="scientific">Chitiniphilus shinanonensis</name>
    <dbReference type="NCBI Taxonomy" id="553088"/>
    <lineage>
        <taxon>Bacteria</taxon>
        <taxon>Pseudomonadati</taxon>
        <taxon>Pseudomonadota</taxon>
        <taxon>Betaproteobacteria</taxon>
        <taxon>Neisseriales</taxon>
        <taxon>Chitinibacteraceae</taxon>
        <taxon>Chitiniphilus</taxon>
    </lineage>
</organism>
<dbReference type="PANTHER" id="PTHR31630:SF6">
    <property type="entry name" value="PHYTANOYL-COA DIOXYGENASE-RELATED"/>
    <property type="match status" value="1"/>
</dbReference>
<comment type="caution">
    <text evidence="1">The sequence shown here is derived from an EMBL/GenBank/DDBJ whole genome shotgun (WGS) entry which is preliminary data.</text>
</comment>
<keyword evidence="2" id="KW-1185">Reference proteome</keyword>
<sequence>MNDTAAPLPDRAEIGALGVCQLKRLWARLSALHRGKVWPVDAEEGQLDRLALHGVGIGLEQALGHLGRQTPDFAAFERWIADTAGPLDPARVARLNAALLGQPAPREDWLTRIDEAAPVLDAAALAHWAEHGYVVLRDAIPPELAATAAAAVFAHLQADPAQPDSWYGGGGARQGIMVQLFQHPALAAIRRSPRIHKAFAQLWGSADLWPSTDRVGFNPPQRPAHPFQGPHLHWDVSLTQPIPFATQGLIYLTDTLPEQGALTLVPGFQHRVADWLAGLPPDADPRTQDLDALGAIPIGGKAGDMVIWQQALPHGSRPNLATQPRVVHYLNWYPARIAQHETWR</sequence>
<gene>
    <name evidence="1" type="ORF">GCM10007860_02820</name>
</gene>
<dbReference type="PANTHER" id="PTHR31630">
    <property type="entry name" value="PHYTANOYL-COA DIOXYGENASE-RELATED-RELATED"/>
    <property type="match status" value="1"/>
</dbReference>
<dbReference type="RefSeq" id="WP_018748247.1">
    <property type="nucleotide sequence ID" value="NZ_BSOZ01000002.1"/>
</dbReference>
<evidence type="ECO:0000313" key="1">
    <source>
        <dbReference type="EMBL" id="GLS03139.1"/>
    </source>
</evidence>
<evidence type="ECO:0008006" key="3">
    <source>
        <dbReference type="Google" id="ProtNLM"/>
    </source>
</evidence>
<protein>
    <recommendedName>
        <fullName evidence="3">Phytanoyl-CoA dioxygenase</fullName>
    </recommendedName>
</protein>
<dbReference type="Pfam" id="PF05721">
    <property type="entry name" value="PhyH"/>
    <property type="match status" value="1"/>
</dbReference>
<dbReference type="Gene3D" id="2.60.120.620">
    <property type="entry name" value="q2cbj1_9rhob like domain"/>
    <property type="match status" value="1"/>
</dbReference>
<proteinExistence type="predicted"/>
<name>A0ABQ6BNW7_9NEIS</name>
<dbReference type="InterPro" id="IPR008775">
    <property type="entry name" value="Phytyl_CoA_dOase-like"/>
</dbReference>
<accession>A0ABQ6BNW7</accession>
<dbReference type="SUPFAM" id="SSF51197">
    <property type="entry name" value="Clavaminate synthase-like"/>
    <property type="match status" value="1"/>
</dbReference>
<dbReference type="Proteomes" id="UP001156836">
    <property type="component" value="Unassembled WGS sequence"/>
</dbReference>
<reference evidence="2" key="1">
    <citation type="journal article" date="2019" name="Int. J. Syst. Evol. Microbiol.">
        <title>The Global Catalogue of Microorganisms (GCM) 10K type strain sequencing project: providing services to taxonomists for standard genome sequencing and annotation.</title>
        <authorList>
            <consortium name="The Broad Institute Genomics Platform"/>
            <consortium name="The Broad Institute Genome Sequencing Center for Infectious Disease"/>
            <person name="Wu L."/>
            <person name="Ma J."/>
        </authorList>
    </citation>
    <scope>NUCLEOTIDE SEQUENCE [LARGE SCALE GENOMIC DNA]</scope>
    <source>
        <strain evidence="2">NBRC 104970</strain>
    </source>
</reference>